<evidence type="ECO:0000313" key="1">
    <source>
        <dbReference type="EMBL" id="KAK4002181.1"/>
    </source>
</evidence>
<organism evidence="1 2">
    <name type="scientific">Daphnia magna</name>
    <dbReference type="NCBI Taxonomy" id="35525"/>
    <lineage>
        <taxon>Eukaryota</taxon>
        <taxon>Metazoa</taxon>
        <taxon>Ecdysozoa</taxon>
        <taxon>Arthropoda</taxon>
        <taxon>Crustacea</taxon>
        <taxon>Branchiopoda</taxon>
        <taxon>Diplostraca</taxon>
        <taxon>Cladocera</taxon>
        <taxon>Anomopoda</taxon>
        <taxon>Daphniidae</taxon>
        <taxon>Daphnia</taxon>
    </lineage>
</organism>
<sequence>MSAVPSAVPFRVASYRGWLLKRTSLFLKFYHRFREEHGLALLARLWDVPDVLWWPQNYSMTWFNPGLEILEAPDVFHRLWSHSVTEENATNVMLSV</sequence>
<accession>A0ABQ9YNK0</accession>
<gene>
    <name evidence="1" type="ORF">OUZ56_004027</name>
</gene>
<evidence type="ECO:0000313" key="2">
    <source>
        <dbReference type="Proteomes" id="UP001234178"/>
    </source>
</evidence>
<keyword evidence="2" id="KW-1185">Reference proteome</keyword>
<dbReference type="EMBL" id="JAOYFB010000001">
    <property type="protein sequence ID" value="KAK4002181.1"/>
    <property type="molecule type" value="Genomic_DNA"/>
</dbReference>
<dbReference type="Proteomes" id="UP001234178">
    <property type="component" value="Unassembled WGS sequence"/>
</dbReference>
<reference evidence="1 2" key="1">
    <citation type="journal article" date="2023" name="Nucleic Acids Res.">
        <title>The hologenome of Daphnia magna reveals possible DNA methylation and microbiome-mediated evolution of the host genome.</title>
        <authorList>
            <person name="Chaturvedi A."/>
            <person name="Li X."/>
            <person name="Dhandapani V."/>
            <person name="Marshall H."/>
            <person name="Kissane S."/>
            <person name="Cuenca-Cambronero M."/>
            <person name="Asole G."/>
            <person name="Calvet F."/>
            <person name="Ruiz-Romero M."/>
            <person name="Marangio P."/>
            <person name="Guigo R."/>
            <person name="Rago D."/>
            <person name="Mirbahai L."/>
            <person name="Eastwood N."/>
            <person name="Colbourne J.K."/>
            <person name="Zhou J."/>
            <person name="Mallon E."/>
            <person name="Orsini L."/>
        </authorList>
    </citation>
    <scope>NUCLEOTIDE SEQUENCE [LARGE SCALE GENOMIC DNA]</scope>
    <source>
        <strain evidence="1">LRV0_1</strain>
    </source>
</reference>
<proteinExistence type="predicted"/>
<name>A0ABQ9YNK0_9CRUS</name>
<protein>
    <submittedName>
        <fullName evidence="1">Uncharacterized protein</fullName>
    </submittedName>
</protein>
<comment type="caution">
    <text evidence="1">The sequence shown here is derived from an EMBL/GenBank/DDBJ whole genome shotgun (WGS) entry which is preliminary data.</text>
</comment>